<comment type="similarity">
    <text evidence="11">Belongs to the inward rectifier-type potassium channel (TC 1.A.2.1) family.</text>
</comment>
<dbReference type="GO" id="GO:0034765">
    <property type="term" value="P:regulation of monoatomic ion transmembrane transport"/>
    <property type="evidence" value="ECO:0007669"/>
    <property type="project" value="TreeGrafter"/>
</dbReference>
<proteinExistence type="inferred from homology"/>
<evidence type="ECO:0000259" key="13">
    <source>
        <dbReference type="Pfam" id="PF17655"/>
    </source>
</evidence>
<dbReference type="GO" id="GO:1990573">
    <property type="term" value="P:potassium ion import across plasma membrane"/>
    <property type="evidence" value="ECO:0007669"/>
    <property type="project" value="TreeGrafter"/>
</dbReference>
<protein>
    <recommendedName>
        <fullName evidence="13">Inward rectifier potassium channel C-terminal domain-containing protein</fullName>
    </recommendedName>
</protein>
<dbReference type="InterPro" id="IPR041647">
    <property type="entry name" value="IRK_C"/>
</dbReference>
<evidence type="ECO:0000256" key="4">
    <source>
        <dbReference type="ARBA" id="ARBA00022692"/>
    </source>
</evidence>
<name>X6MMD0_RETFI</name>
<dbReference type="GO" id="GO:0034702">
    <property type="term" value="C:monoatomic ion channel complex"/>
    <property type="evidence" value="ECO:0007669"/>
    <property type="project" value="UniProtKB-KW"/>
</dbReference>
<feature type="region of interest" description="Disordered" evidence="12">
    <location>
        <begin position="160"/>
        <end position="186"/>
    </location>
</feature>
<dbReference type="Gene3D" id="2.60.40.1400">
    <property type="entry name" value="G protein-activated inward rectifier potassium channel 1"/>
    <property type="match status" value="1"/>
</dbReference>
<keyword evidence="8 11" id="KW-0406">Ion transport</keyword>
<evidence type="ECO:0000256" key="2">
    <source>
        <dbReference type="ARBA" id="ARBA00022448"/>
    </source>
</evidence>
<reference evidence="14 15" key="1">
    <citation type="journal article" date="2013" name="Curr. Biol.">
        <title>The Genome of the Foraminiferan Reticulomyxa filosa.</title>
        <authorList>
            <person name="Glockner G."/>
            <person name="Hulsmann N."/>
            <person name="Schleicher M."/>
            <person name="Noegel A.A."/>
            <person name="Eichinger L."/>
            <person name="Gallinger C."/>
            <person name="Pawlowski J."/>
            <person name="Sierra R."/>
            <person name="Euteneuer U."/>
            <person name="Pillet L."/>
            <person name="Moustafa A."/>
            <person name="Platzer M."/>
            <person name="Groth M."/>
            <person name="Szafranski K."/>
            <person name="Schliwa M."/>
        </authorList>
    </citation>
    <scope>NUCLEOTIDE SEQUENCE [LARGE SCALE GENOMIC DNA]</scope>
</reference>
<dbReference type="PANTHER" id="PTHR11767">
    <property type="entry name" value="INWARD RECTIFIER POTASSIUM CHANNEL"/>
    <property type="match status" value="1"/>
</dbReference>
<comment type="subcellular location">
    <subcellularLocation>
        <location evidence="1 11">Membrane</location>
        <topology evidence="1 11">Multi-pass membrane protein</topology>
    </subcellularLocation>
</comment>
<dbReference type="SUPFAM" id="SSF81296">
    <property type="entry name" value="E set domains"/>
    <property type="match status" value="1"/>
</dbReference>
<evidence type="ECO:0000256" key="3">
    <source>
        <dbReference type="ARBA" id="ARBA00022538"/>
    </source>
</evidence>
<keyword evidence="2 11" id="KW-0813">Transport</keyword>
<dbReference type="Pfam" id="PF17655">
    <property type="entry name" value="IRK_C"/>
    <property type="match status" value="1"/>
</dbReference>
<evidence type="ECO:0000256" key="5">
    <source>
        <dbReference type="ARBA" id="ARBA00022882"/>
    </source>
</evidence>
<dbReference type="EMBL" id="ASPP01019751">
    <property type="protein sequence ID" value="ETO14801.1"/>
    <property type="molecule type" value="Genomic_DNA"/>
</dbReference>
<keyword evidence="6 11" id="KW-0630">Potassium</keyword>
<sequence length="201" mass="23832">MNLLLFQRKSRRDGYEDYEIHELDFELNRQYDRIRAVKMSLPLLCLPWTVTHRIDRYSPLYRLSVEDMTERRMEIVCVIDGIDEASSDNFQVWWSYCPQEIVWNYQFEPMVKAVSLADTLAKKRFNLFDHFFPSSTDLKEALEIDYDRISLVTPCPLAEPMPTDANHDSKDNDNNNDYHTNKKSKFTNSSHFESDVLLSEE</sequence>
<dbReference type="GO" id="GO:0005886">
    <property type="term" value="C:plasma membrane"/>
    <property type="evidence" value="ECO:0007669"/>
    <property type="project" value="TreeGrafter"/>
</dbReference>
<dbReference type="OrthoDB" id="273257at2759"/>
<evidence type="ECO:0000256" key="9">
    <source>
        <dbReference type="ARBA" id="ARBA00023136"/>
    </source>
</evidence>
<keyword evidence="15" id="KW-1185">Reference proteome</keyword>
<keyword evidence="5 11" id="KW-0851">Voltage-gated channel</keyword>
<dbReference type="PRINTS" id="PR01320">
    <property type="entry name" value="KIRCHANNEL"/>
</dbReference>
<keyword evidence="7" id="KW-1133">Transmembrane helix</keyword>
<evidence type="ECO:0000256" key="1">
    <source>
        <dbReference type="ARBA" id="ARBA00004141"/>
    </source>
</evidence>
<organism evidence="14 15">
    <name type="scientific">Reticulomyxa filosa</name>
    <dbReference type="NCBI Taxonomy" id="46433"/>
    <lineage>
        <taxon>Eukaryota</taxon>
        <taxon>Sar</taxon>
        <taxon>Rhizaria</taxon>
        <taxon>Retaria</taxon>
        <taxon>Foraminifera</taxon>
        <taxon>Monothalamids</taxon>
        <taxon>Reticulomyxidae</taxon>
        <taxon>Reticulomyxa</taxon>
    </lineage>
</organism>
<dbReference type="InterPro" id="IPR016449">
    <property type="entry name" value="K_chnl_inward-rec_Kir"/>
</dbReference>
<evidence type="ECO:0000313" key="15">
    <source>
        <dbReference type="Proteomes" id="UP000023152"/>
    </source>
</evidence>
<dbReference type="InterPro" id="IPR013518">
    <property type="entry name" value="K_chnl_inward-rec_Kir_cyto"/>
</dbReference>
<keyword evidence="10 11" id="KW-0407">Ion channel</keyword>
<accession>X6MMD0</accession>
<evidence type="ECO:0000256" key="10">
    <source>
        <dbReference type="ARBA" id="ARBA00023303"/>
    </source>
</evidence>
<evidence type="ECO:0000313" key="14">
    <source>
        <dbReference type="EMBL" id="ETO14801.1"/>
    </source>
</evidence>
<dbReference type="GO" id="GO:0005242">
    <property type="term" value="F:inward rectifier potassium channel activity"/>
    <property type="evidence" value="ECO:0007669"/>
    <property type="project" value="InterPro"/>
</dbReference>
<dbReference type="InterPro" id="IPR014756">
    <property type="entry name" value="Ig_E-set"/>
</dbReference>
<feature type="domain" description="Inward rectifier potassium channel C-terminal" evidence="13">
    <location>
        <begin position="41"/>
        <end position="113"/>
    </location>
</feature>
<evidence type="ECO:0000256" key="12">
    <source>
        <dbReference type="SAM" id="MobiDB-lite"/>
    </source>
</evidence>
<dbReference type="Proteomes" id="UP000023152">
    <property type="component" value="Unassembled WGS sequence"/>
</dbReference>
<dbReference type="AlphaFoldDB" id="X6MMD0"/>
<keyword evidence="4 11" id="KW-0812">Transmembrane</keyword>
<evidence type="ECO:0000256" key="11">
    <source>
        <dbReference type="RuleBase" id="RU003822"/>
    </source>
</evidence>
<keyword evidence="9" id="KW-0472">Membrane</keyword>
<keyword evidence="3 11" id="KW-0633">Potassium transport</keyword>
<evidence type="ECO:0000256" key="7">
    <source>
        <dbReference type="ARBA" id="ARBA00022989"/>
    </source>
</evidence>
<evidence type="ECO:0000256" key="6">
    <source>
        <dbReference type="ARBA" id="ARBA00022958"/>
    </source>
</evidence>
<evidence type="ECO:0000256" key="8">
    <source>
        <dbReference type="ARBA" id="ARBA00023065"/>
    </source>
</evidence>
<comment type="caution">
    <text evidence="14">The sequence shown here is derived from an EMBL/GenBank/DDBJ whole genome shotgun (WGS) entry which is preliminary data.</text>
</comment>
<gene>
    <name evidence="14" type="ORF">RFI_22567</name>
</gene>